<feature type="transmembrane region" description="Helical" evidence="8">
    <location>
        <begin position="278"/>
        <end position="297"/>
    </location>
</feature>
<comment type="caution">
    <text evidence="9">The sequence shown here is derived from an EMBL/GenBank/DDBJ whole genome shotgun (WGS) entry which is preliminary data.</text>
</comment>
<evidence type="ECO:0000313" key="9">
    <source>
        <dbReference type="EMBL" id="EJZ07104.1"/>
    </source>
</evidence>
<keyword evidence="5 8" id="KW-0812">Transmembrane</keyword>
<dbReference type="GO" id="GO:0010041">
    <property type="term" value="P:response to iron(III) ion"/>
    <property type="evidence" value="ECO:0007669"/>
    <property type="project" value="TreeGrafter"/>
</dbReference>
<dbReference type="InterPro" id="IPR050297">
    <property type="entry name" value="LipidA_mod_glycosyltrf_83"/>
</dbReference>
<accession>K0V7U4</accession>
<protein>
    <submittedName>
        <fullName evidence="9">Uncharacterized protein</fullName>
    </submittedName>
</protein>
<name>K0V7U4_MYCVA</name>
<dbReference type="EMBL" id="ALQA01000047">
    <property type="protein sequence ID" value="EJZ07104.1"/>
    <property type="molecule type" value="Genomic_DNA"/>
</dbReference>
<feature type="transmembrane region" description="Helical" evidence="8">
    <location>
        <begin position="309"/>
        <end position="328"/>
    </location>
</feature>
<evidence type="ECO:0000256" key="2">
    <source>
        <dbReference type="ARBA" id="ARBA00022475"/>
    </source>
</evidence>
<reference evidence="9 10" key="1">
    <citation type="journal article" date="2012" name="J. Bacteriol.">
        <title>Complete Genome Sequence of Mycobacterium vaccae Type Strain ATCC 25954.</title>
        <authorList>
            <person name="Ho Y.S."/>
            <person name="Adroub S.A."/>
            <person name="Abadi M."/>
            <person name="Al Alwan B."/>
            <person name="Alkhateeb R."/>
            <person name="Gao G."/>
            <person name="Ragab A."/>
            <person name="Ali S."/>
            <person name="van Soolingen D."/>
            <person name="Bitter W."/>
            <person name="Pain A."/>
            <person name="Abdallah A.M."/>
        </authorList>
    </citation>
    <scope>NUCLEOTIDE SEQUENCE [LARGE SCALE GENOMIC DNA]</scope>
    <source>
        <strain evidence="9 10">ATCC 25954</strain>
    </source>
</reference>
<feature type="transmembrane region" description="Helical" evidence="8">
    <location>
        <begin position="340"/>
        <end position="359"/>
    </location>
</feature>
<evidence type="ECO:0000256" key="1">
    <source>
        <dbReference type="ARBA" id="ARBA00004651"/>
    </source>
</evidence>
<gene>
    <name evidence="9" type="ORF">MVAC_19713</name>
</gene>
<evidence type="ECO:0000256" key="8">
    <source>
        <dbReference type="SAM" id="Phobius"/>
    </source>
</evidence>
<dbReference type="GO" id="GO:0016763">
    <property type="term" value="F:pentosyltransferase activity"/>
    <property type="evidence" value="ECO:0007669"/>
    <property type="project" value="TreeGrafter"/>
</dbReference>
<evidence type="ECO:0000313" key="10">
    <source>
        <dbReference type="Proteomes" id="UP000006072"/>
    </source>
</evidence>
<evidence type="ECO:0000256" key="6">
    <source>
        <dbReference type="ARBA" id="ARBA00022989"/>
    </source>
</evidence>
<sequence length="508" mass="54025">MAAWPGRGRAGALLVGVLAAILSAAGAGRPSLWIDEAATLSASTRSLSELWALWRNVDAVHGLYDLLLHVWFLLFPVTETWARLPSALAVGVAAAGVVVLGRQLCTPAVGVAAGVVFAVLPRTTLAGGDARSYALTIACAVWLTVLVVLAARRNRAVLWVGYAAALAVTIAVNVMVLLLVVVHAVLLLVSAPSRRPLVAWVIATVAAVAAVWPLLLVIVAQQSQVGWIWPVSLVTLGQVFGEQYFPSVYSDAMRVVGPDQNQFTAGQLAVAMRAWARVAPLIVVIAAISAVAVWRRGRAGAVLGAGPRLLIWTAAVWIAAPTALLIGYSLVDQPLYQPHYLTFTTPGVALLVGLAVVVVGRDVRRIGALLVAIALAALPNYLAQRGLYAKYGSDYSQTADFLAAESRPGDCLTVDAAAPPTLADALEGARLHRDDRLSEVGRVRSALERDALFAQRWTPAADELRGCAVLWVVTDQDRGVPDGFRAVERRRFNQTEAIRAERDQLTAQ</sequence>
<evidence type="ECO:0000256" key="3">
    <source>
        <dbReference type="ARBA" id="ARBA00022676"/>
    </source>
</evidence>
<feature type="transmembrane region" description="Helical" evidence="8">
    <location>
        <begin position="87"/>
        <end position="120"/>
    </location>
</feature>
<feature type="transmembrane region" description="Helical" evidence="8">
    <location>
        <begin position="197"/>
        <end position="220"/>
    </location>
</feature>
<dbReference type="eggNOG" id="COG5305">
    <property type="taxonomic scope" value="Bacteria"/>
</dbReference>
<dbReference type="HOGENOM" id="CLU_024191_0_0_11"/>
<keyword evidence="4" id="KW-0808">Transferase</keyword>
<comment type="subcellular location">
    <subcellularLocation>
        <location evidence="1">Cell membrane</location>
        <topology evidence="1">Multi-pass membrane protein</topology>
    </subcellularLocation>
</comment>
<keyword evidence="3" id="KW-0328">Glycosyltransferase</keyword>
<keyword evidence="6 8" id="KW-1133">Transmembrane helix</keyword>
<dbReference type="GO" id="GO:0009103">
    <property type="term" value="P:lipopolysaccharide biosynthetic process"/>
    <property type="evidence" value="ECO:0007669"/>
    <property type="project" value="UniProtKB-ARBA"/>
</dbReference>
<evidence type="ECO:0000256" key="5">
    <source>
        <dbReference type="ARBA" id="ARBA00022692"/>
    </source>
</evidence>
<dbReference type="PANTHER" id="PTHR33908">
    <property type="entry name" value="MANNOSYLTRANSFERASE YKCB-RELATED"/>
    <property type="match status" value="1"/>
</dbReference>
<dbReference type="PANTHER" id="PTHR33908:SF3">
    <property type="entry name" value="UNDECAPRENYL PHOSPHATE-ALPHA-4-AMINO-4-DEOXY-L-ARABINOSE ARABINOSYL TRANSFERASE"/>
    <property type="match status" value="1"/>
</dbReference>
<keyword evidence="2" id="KW-1003">Cell membrane</keyword>
<evidence type="ECO:0000256" key="4">
    <source>
        <dbReference type="ARBA" id="ARBA00022679"/>
    </source>
</evidence>
<feature type="transmembrane region" description="Helical" evidence="8">
    <location>
        <begin position="158"/>
        <end position="191"/>
    </location>
</feature>
<dbReference type="PATRIC" id="fig|1194972.3.peg.3928"/>
<dbReference type="AlphaFoldDB" id="K0V7U4"/>
<feature type="transmembrane region" description="Helical" evidence="8">
    <location>
        <begin position="227"/>
        <end position="245"/>
    </location>
</feature>
<feature type="transmembrane region" description="Helical" evidence="8">
    <location>
        <begin position="366"/>
        <end position="383"/>
    </location>
</feature>
<proteinExistence type="predicted"/>
<organism evidence="9 10">
    <name type="scientific">Mycolicibacterium vaccae ATCC 25954</name>
    <dbReference type="NCBI Taxonomy" id="1194972"/>
    <lineage>
        <taxon>Bacteria</taxon>
        <taxon>Bacillati</taxon>
        <taxon>Actinomycetota</taxon>
        <taxon>Actinomycetes</taxon>
        <taxon>Mycobacteriales</taxon>
        <taxon>Mycobacteriaceae</taxon>
        <taxon>Mycolicibacterium</taxon>
    </lineage>
</organism>
<evidence type="ECO:0000256" key="7">
    <source>
        <dbReference type="ARBA" id="ARBA00023136"/>
    </source>
</evidence>
<dbReference type="Proteomes" id="UP000006072">
    <property type="component" value="Unassembled WGS sequence"/>
</dbReference>
<dbReference type="GO" id="GO:0005886">
    <property type="term" value="C:plasma membrane"/>
    <property type="evidence" value="ECO:0007669"/>
    <property type="project" value="UniProtKB-SubCell"/>
</dbReference>
<feature type="transmembrane region" description="Helical" evidence="8">
    <location>
        <begin position="132"/>
        <end position="151"/>
    </location>
</feature>
<keyword evidence="10" id="KW-1185">Reference proteome</keyword>
<keyword evidence="7 8" id="KW-0472">Membrane</keyword>